<dbReference type="Pfam" id="PF13480">
    <property type="entry name" value="Acetyltransf_6"/>
    <property type="match status" value="1"/>
</dbReference>
<dbReference type="InterPro" id="IPR038740">
    <property type="entry name" value="BioF2-like_GNAT_dom"/>
</dbReference>
<organism evidence="2 3">
    <name type="scientific">Shinella granuli</name>
    <dbReference type="NCBI Taxonomy" id="323621"/>
    <lineage>
        <taxon>Bacteria</taxon>
        <taxon>Pseudomonadati</taxon>
        <taxon>Pseudomonadota</taxon>
        <taxon>Alphaproteobacteria</taxon>
        <taxon>Hyphomicrobiales</taxon>
        <taxon>Rhizobiaceae</taxon>
        <taxon>Shinella</taxon>
    </lineage>
</organism>
<protein>
    <submittedName>
        <fullName evidence="2">CelD/BcsL family acetyltransferase involved in cellulose biosynthesis</fullName>
    </submittedName>
</protein>
<sequence length="379" mass="41838">MNARASVDAVKAERLEIVDSSDRLAAIEDQWTRLWRASDALVFQSHGWISAWWRTLKNQQQVALRIGLVWKGDSLVAVLPLAITRRKGVRFLEWAAGAHTDYGDVLCAPECPDAALHRLWTHLCDAGGFDLVLIDRLLPDAAARRFIDAGSAAGRIRLQPAHRREISSRIAGDWQNGAAWVASHPKKTRQNYRRGIKMLEEAGTVRFRLLDPDEPLEPVLDRLAALKRKWLERNAQSSGLFEGEAPALKALVDVMARSGVLRLFVIEVDGVVVAVSVNFVQRDTMMAWVTTYDPDFARASPGMVLIFDYVQWSIDRGLAMVDLLCGGEAFKDRLATQVVELGSVVGAGNAVGSLALLAHGIGRRLLEGRAPQKTPPELS</sequence>
<keyword evidence="3" id="KW-1185">Reference proteome</keyword>
<comment type="caution">
    <text evidence="2">The sequence shown here is derived from an EMBL/GenBank/DDBJ whole genome shotgun (WGS) entry which is preliminary data.</text>
</comment>
<dbReference type="AlphaFoldDB" id="A0A4R2CH85"/>
<dbReference type="Gene3D" id="3.40.630.30">
    <property type="match status" value="1"/>
</dbReference>
<accession>A0A4R2CH85</accession>
<proteinExistence type="predicted"/>
<dbReference type="InterPro" id="IPR016181">
    <property type="entry name" value="Acyl_CoA_acyltransferase"/>
</dbReference>
<evidence type="ECO:0000313" key="3">
    <source>
        <dbReference type="Proteomes" id="UP000295351"/>
    </source>
</evidence>
<dbReference type="Proteomes" id="UP000295351">
    <property type="component" value="Unassembled WGS sequence"/>
</dbReference>
<dbReference type="RefSeq" id="WP_133035631.1">
    <property type="nucleotide sequence ID" value="NZ_BAABEI010000002.1"/>
</dbReference>
<feature type="domain" description="BioF2-like acetyltransferase" evidence="1">
    <location>
        <begin position="186"/>
        <end position="331"/>
    </location>
</feature>
<keyword evidence="2" id="KW-0808">Transferase</keyword>
<name>A0A4R2CH85_SHIGR</name>
<evidence type="ECO:0000313" key="2">
    <source>
        <dbReference type="EMBL" id="TCN39931.1"/>
    </source>
</evidence>
<dbReference type="EMBL" id="SLVX01000016">
    <property type="protein sequence ID" value="TCN39931.1"/>
    <property type="molecule type" value="Genomic_DNA"/>
</dbReference>
<dbReference type="GO" id="GO:0016740">
    <property type="term" value="F:transferase activity"/>
    <property type="evidence" value="ECO:0007669"/>
    <property type="project" value="UniProtKB-KW"/>
</dbReference>
<dbReference type="SUPFAM" id="SSF55729">
    <property type="entry name" value="Acyl-CoA N-acyltransferases (Nat)"/>
    <property type="match status" value="1"/>
</dbReference>
<gene>
    <name evidence="2" type="ORF">EV665_11613</name>
</gene>
<evidence type="ECO:0000259" key="1">
    <source>
        <dbReference type="Pfam" id="PF13480"/>
    </source>
</evidence>
<reference evidence="2 3" key="1">
    <citation type="submission" date="2019-03" db="EMBL/GenBank/DDBJ databases">
        <title>Genomic Encyclopedia of Type Strains, Phase IV (KMG-IV): sequencing the most valuable type-strain genomes for metagenomic binning, comparative biology and taxonomic classification.</title>
        <authorList>
            <person name="Goeker M."/>
        </authorList>
    </citation>
    <scope>NUCLEOTIDE SEQUENCE [LARGE SCALE GENOMIC DNA]</scope>
    <source>
        <strain evidence="2 3">DSM 18401</strain>
    </source>
</reference>